<feature type="compositionally biased region" description="Basic and acidic residues" evidence="1">
    <location>
        <begin position="7"/>
        <end position="24"/>
    </location>
</feature>
<feature type="region of interest" description="Disordered" evidence="1">
    <location>
        <begin position="1"/>
        <end position="204"/>
    </location>
</feature>
<evidence type="ECO:0000256" key="1">
    <source>
        <dbReference type="SAM" id="MobiDB-lite"/>
    </source>
</evidence>
<dbReference type="AlphaFoldDB" id="A0A6L2KJB8"/>
<feature type="compositionally biased region" description="Basic and acidic residues" evidence="1">
    <location>
        <begin position="154"/>
        <end position="166"/>
    </location>
</feature>
<feature type="region of interest" description="Disordered" evidence="1">
    <location>
        <begin position="357"/>
        <end position="376"/>
    </location>
</feature>
<organism evidence="2">
    <name type="scientific">Tanacetum cinerariifolium</name>
    <name type="common">Dalmatian daisy</name>
    <name type="synonym">Chrysanthemum cinerariifolium</name>
    <dbReference type="NCBI Taxonomy" id="118510"/>
    <lineage>
        <taxon>Eukaryota</taxon>
        <taxon>Viridiplantae</taxon>
        <taxon>Streptophyta</taxon>
        <taxon>Embryophyta</taxon>
        <taxon>Tracheophyta</taxon>
        <taxon>Spermatophyta</taxon>
        <taxon>Magnoliopsida</taxon>
        <taxon>eudicotyledons</taxon>
        <taxon>Gunneridae</taxon>
        <taxon>Pentapetalae</taxon>
        <taxon>asterids</taxon>
        <taxon>campanulids</taxon>
        <taxon>Asterales</taxon>
        <taxon>Asteraceae</taxon>
        <taxon>Asteroideae</taxon>
        <taxon>Anthemideae</taxon>
        <taxon>Anthemidinae</taxon>
        <taxon>Tanacetum</taxon>
    </lineage>
</organism>
<accession>A0A6L2KJB8</accession>
<evidence type="ECO:0000313" key="2">
    <source>
        <dbReference type="EMBL" id="GEU47964.1"/>
    </source>
</evidence>
<name>A0A6L2KJB8_TANCI</name>
<comment type="caution">
    <text evidence="2">The sequence shown here is derived from an EMBL/GenBank/DDBJ whole genome shotgun (WGS) entry which is preliminary data.</text>
</comment>
<feature type="compositionally biased region" description="Basic and acidic residues" evidence="1">
    <location>
        <begin position="125"/>
        <end position="146"/>
    </location>
</feature>
<feature type="region of interest" description="Disordered" evidence="1">
    <location>
        <begin position="225"/>
        <end position="258"/>
    </location>
</feature>
<feature type="compositionally biased region" description="Basic residues" evidence="1">
    <location>
        <begin position="50"/>
        <end position="65"/>
    </location>
</feature>
<dbReference type="EMBL" id="BKCJ010002351">
    <property type="protein sequence ID" value="GEU47964.1"/>
    <property type="molecule type" value="Genomic_DNA"/>
</dbReference>
<protein>
    <submittedName>
        <fullName evidence="2">Uncharacterized protein</fullName>
    </submittedName>
</protein>
<reference evidence="2" key="1">
    <citation type="journal article" date="2019" name="Sci. Rep.">
        <title>Draft genome of Tanacetum cinerariifolium, the natural source of mosquito coil.</title>
        <authorList>
            <person name="Yamashiro T."/>
            <person name="Shiraishi A."/>
            <person name="Satake H."/>
            <person name="Nakayama K."/>
        </authorList>
    </citation>
    <scope>NUCLEOTIDE SEQUENCE</scope>
</reference>
<proteinExistence type="predicted"/>
<sequence length="678" mass="76129">MVTRKPTAKEGRQKTTASKADKPKKPTHVKQPALAEQSKPVKEKTSKTTPAKKTRKGKVMKVHKEKRFDHLVDEEDEEPQPTSELQVKDNEYNLKKRPSTQPQDDTSANVVNDTPSLIDVETGDEIEKSNSEGDTKILNVDEERGENVSNTVALEERTVELDEGQARSDPGNTLESRPSPDEDQAGSNPVQRHVALVGPNPEPMHEDFIDTVYLKNLDDALTFGDQFLNDKPTKEEPYPGNTLESRPSPDEDQAGSNPVQRHVALVGPNPEPMHEDFIDIVYLKNLDDTLTFGDQFLNDKPTKEEPCKSNVKTKVESMPINDVPIPDDVHISDLEDTSATYILKIKTIPEWLKHVPEEERSKTPKPEWAVPLNDLPETENNRANTIASAYKDLEENNQIDLVNLEGNLVVPDVRKSLPLGGPPELIPSLWIKSECEYDISAAYGISHWWFKRKEFYITRHSALSDRRVVRSHIKILSVMSLKTISRYGYSFLREIVLHRADYKEYKISKSDFKNLHPNDFEDLYLLHLQGNLNYFEDLQEIPTVTGDGLGGPRYIRGPPVFDGEFRGVGDEEVVVGEGVVVTSSSLEMLTNSCLGGIMVSLIFLEGLEEEALVELMVELFEEGKKKTLELMPLKTSRKCTKGLLLLVEEVVDGVVQAVAPTTAEQKLAKKNELKARGT</sequence>
<feature type="compositionally biased region" description="Polar residues" evidence="1">
    <location>
        <begin position="99"/>
        <end position="115"/>
    </location>
</feature>
<gene>
    <name evidence="2" type="ORF">Tci_019942</name>
</gene>